<dbReference type="Gene3D" id="1.10.3720.10">
    <property type="entry name" value="MetI-like"/>
    <property type="match status" value="1"/>
</dbReference>
<protein>
    <submittedName>
        <fullName evidence="10">Aldouronate transport system permease protein</fullName>
    </submittedName>
</protein>
<evidence type="ECO:0000256" key="1">
    <source>
        <dbReference type="ARBA" id="ARBA00004651"/>
    </source>
</evidence>
<feature type="transmembrane region" description="Helical" evidence="7">
    <location>
        <begin position="200"/>
        <end position="222"/>
    </location>
</feature>
<organism evidence="10 11">
    <name type="scientific">Paenibacillus eucommiae</name>
    <dbReference type="NCBI Taxonomy" id="1355755"/>
    <lineage>
        <taxon>Bacteria</taxon>
        <taxon>Bacillati</taxon>
        <taxon>Bacillota</taxon>
        <taxon>Bacilli</taxon>
        <taxon>Bacillales</taxon>
        <taxon>Paenibacillaceae</taxon>
        <taxon>Paenibacillus</taxon>
    </lineage>
</organism>
<evidence type="ECO:0000256" key="2">
    <source>
        <dbReference type="ARBA" id="ARBA00022448"/>
    </source>
</evidence>
<keyword evidence="11" id="KW-1185">Reference proteome</keyword>
<evidence type="ECO:0000313" key="10">
    <source>
        <dbReference type="EMBL" id="MBP1995576.1"/>
    </source>
</evidence>
<comment type="similarity">
    <text evidence="7">Belongs to the binding-protein-dependent transport system permease family.</text>
</comment>
<feature type="region of interest" description="Disordered" evidence="8">
    <location>
        <begin position="1"/>
        <end position="34"/>
    </location>
</feature>
<dbReference type="InterPro" id="IPR050809">
    <property type="entry name" value="UgpAE/MalFG_permease"/>
</dbReference>
<comment type="caution">
    <text evidence="10">The sequence shown here is derived from an EMBL/GenBank/DDBJ whole genome shotgun (WGS) entry which is preliminary data.</text>
</comment>
<proteinExistence type="inferred from homology"/>
<dbReference type="PROSITE" id="PS50928">
    <property type="entry name" value="ABC_TM1"/>
    <property type="match status" value="1"/>
</dbReference>
<evidence type="ECO:0000256" key="3">
    <source>
        <dbReference type="ARBA" id="ARBA00022475"/>
    </source>
</evidence>
<dbReference type="RefSeq" id="WP_245376076.1">
    <property type="nucleotide sequence ID" value="NZ_JAGGLB010000036.1"/>
</dbReference>
<dbReference type="PANTHER" id="PTHR43227:SF11">
    <property type="entry name" value="BLL4140 PROTEIN"/>
    <property type="match status" value="1"/>
</dbReference>
<dbReference type="CDD" id="cd06261">
    <property type="entry name" value="TM_PBP2"/>
    <property type="match status" value="1"/>
</dbReference>
<feature type="transmembrane region" description="Helical" evidence="7">
    <location>
        <begin position="113"/>
        <end position="134"/>
    </location>
</feature>
<feature type="compositionally biased region" description="Polar residues" evidence="8">
    <location>
        <begin position="1"/>
        <end position="16"/>
    </location>
</feature>
<evidence type="ECO:0000256" key="7">
    <source>
        <dbReference type="RuleBase" id="RU363032"/>
    </source>
</evidence>
<dbReference type="SUPFAM" id="SSF161098">
    <property type="entry name" value="MetI-like"/>
    <property type="match status" value="1"/>
</dbReference>
<evidence type="ECO:0000256" key="6">
    <source>
        <dbReference type="ARBA" id="ARBA00023136"/>
    </source>
</evidence>
<accession>A0ABS4J921</accession>
<keyword evidence="5 7" id="KW-1133">Transmembrane helix</keyword>
<dbReference type="InterPro" id="IPR000515">
    <property type="entry name" value="MetI-like"/>
</dbReference>
<dbReference type="InterPro" id="IPR035906">
    <property type="entry name" value="MetI-like_sf"/>
</dbReference>
<keyword evidence="2 7" id="KW-0813">Transport</keyword>
<dbReference type="Pfam" id="PF00528">
    <property type="entry name" value="BPD_transp_1"/>
    <property type="match status" value="1"/>
</dbReference>
<evidence type="ECO:0000259" key="9">
    <source>
        <dbReference type="PROSITE" id="PS50928"/>
    </source>
</evidence>
<feature type="compositionally biased region" description="Low complexity" evidence="8">
    <location>
        <begin position="22"/>
        <end position="31"/>
    </location>
</feature>
<keyword evidence="6 7" id="KW-0472">Membrane</keyword>
<dbReference type="PANTHER" id="PTHR43227">
    <property type="entry name" value="BLL4140 PROTEIN"/>
    <property type="match status" value="1"/>
</dbReference>
<evidence type="ECO:0000256" key="4">
    <source>
        <dbReference type="ARBA" id="ARBA00022692"/>
    </source>
</evidence>
<reference evidence="10 11" key="1">
    <citation type="submission" date="2021-03" db="EMBL/GenBank/DDBJ databases">
        <title>Genomic Encyclopedia of Type Strains, Phase IV (KMG-IV): sequencing the most valuable type-strain genomes for metagenomic binning, comparative biology and taxonomic classification.</title>
        <authorList>
            <person name="Goeker M."/>
        </authorList>
    </citation>
    <scope>NUCLEOTIDE SEQUENCE [LARGE SCALE GENOMIC DNA]</scope>
    <source>
        <strain evidence="10 11">DSM 26048</strain>
    </source>
</reference>
<feature type="transmembrane region" description="Helical" evidence="7">
    <location>
        <begin position="49"/>
        <end position="76"/>
    </location>
</feature>
<sequence length="337" mass="38222">MQATGNMASIEPSNGLSKEPAEPANEPANEPAKPRKRSRFLKTIIRYKWLYLLLVPGVLYYIVYHYIPMFGLLIAFKDYNLMKGVWDSPWAGFDNFRTIFASPDFPVLIKNTVLLSFYRIAFNMLPDVMLALMLNEIRARWFKRVVQTITYGPHFLSWIIVYGLVFSFFAPGAGLFTTLFRDLGWGDLDVLTNSAAFRPMLLLTEVWKSTGFGAIIYLAALASINHELYEAAVVDGAGRWRQLWHITLPGIREVFILLLILRIGNIMDAGFEQVYIFLNARVYDVGDILDTWIFRRGIEQMEFSVPAAMGVFKSIIGLILVIGANRLAKKVGGSGIW</sequence>
<dbReference type="Proteomes" id="UP001519287">
    <property type="component" value="Unassembled WGS sequence"/>
</dbReference>
<feature type="transmembrane region" description="Helical" evidence="7">
    <location>
        <begin position="303"/>
        <end position="324"/>
    </location>
</feature>
<evidence type="ECO:0000256" key="5">
    <source>
        <dbReference type="ARBA" id="ARBA00022989"/>
    </source>
</evidence>
<feature type="transmembrane region" description="Helical" evidence="7">
    <location>
        <begin position="155"/>
        <end position="180"/>
    </location>
</feature>
<evidence type="ECO:0000256" key="8">
    <source>
        <dbReference type="SAM" id="MobiDB-lite"/>
    </source>
</evidence>
<dbReference type="EMBL" id="JAGGLB010000036">
    <property type="protein sequence ID" value="MBP1995576.1"/>
    <property type="molecule type" value="Genomic_DNA"/>
</dbReference>
<feature type="domain" description="ABC transmembrane type-1" evidence="9">
    <location>
        <begin position="109"/>
        <end position="324"/>
    </location>
</feature>
<keyword evidence="3" id="KW-1003">Cell membrane</keyword>
<gene>
    <name evidence="10" type="ORF">J2Z66_007218</name>
</gene>
<evidence type="ECO:0000313" key="11">
    <source>
        <dbReference type="Proteomes" id="UP001519287"/>
    </source>
</evidence>
<keyword evidence="4 7" id="KW-0812">Transmembrane</keyword>
<name>A0ABS4J921_9BACL</name>
<comment type="subcellular location">
    <subcellularLocation>
        <location evidence="1 7">Cell membrane</location>
        <topology evidence="1 7">Multi-pass membrane protein</topology>
    </subcellularLocation>
</comment>